<dbReference type="Pfam" id="PF13561">
    <property type="entry name" value="adh_short_C2"/>
    <property type="match status" value="1"/>
</dbReference>
<evidence type="ECO:0000313" key="3">
    <source>
        <dbReference type="Proteomes" id="UP000198582"/>
    </source>
</evidence>
<dbReference type="Proteomes" id="UP000198582">
    <property type="component" value="Unassembled WGS sequence"/>
</dbReference>
<gene>
    <name evidence="2" type="ORF">SAMN04489732_110220</name>
</gene>
<dbReference type="InterPro" id="IPR002347">
    <property type="entry name" value="SDR_fam"/>
</dbReference>
<dbReference type="RefSeq" id="WP_177231505.1">
    <property type="nucleotide sequence ID" value="NZ_FOEF01000010.1"/>
</dbReference>
<protein>
    <submittedName>
        <fullName evidence="2">3-oxoacyl-[acyl-carrier protein] reductase</fullName>
    </submittedName>
</protein>
<evidence type="ECO:0000256" key="1">
    <source>
        <dbReference type="ARBA" id="ARBA00006484"/>
    </source>
</evidence>
<dbReference type="PANTHER" id="PTHR42879">
    <property type="entry name" value="3-OXOACYL-(ACYL-CARRIER-PROTEIN) REDUCTASE"/>
    <property type="match status" value="1"/>
</dbReference>
<dbReference type="AlphaFoldDB" id="A0A1H8Y2P1"/>
<dbReference type="InterPro" id="IPR036291">
    <property type="entry name" value="NAD(P)-bd_dom_sf"/>
</dbReference>
<dbReference type="SUPFAM" id="SSF51735">
    <property type="entry name" value="NAD(P)-binding Rossmann-fold domains"/>
    <property type="match status" value="1"/>
</dbReference>
<organism evidence="2 3">
    <name type="scientific">Amycolatopsis saalfeldensis</name>
    <dbReference type="NCBI Taxonomy" id="394193"/>
    <lineage>
        <taxon>Bacteria</taxon>
        <taxon>Bacillati</taxon>
        <taxon>Actinomycetota</taxon>
        <taxon>Actinomycetes</taxon>
        <taxon>Pseudonocardiales</taxon>
        <taxon>Pseudonocardiaceae</taxon>
        <taxon>Amycolatopsis</taxon>
    </lineage>
</organism>
<dbReference type="EMBL" id="FOEF01000010">
    <property type="protein sequence ID" value="SEP46271.1"/>
    <property type="molecule type" value="Genomic_DNA"/>
</dbReference>
<dbReference type="STRING" id="394193.SAMN04489732_110220"/>
<evidence type="ECO:0000313" key="2">
    <source>
        <dbReference type="EMBL" id="SEP46271.1"/>
    </source>
</evidence>
<name>A0A1H8Y2P1_9PSEU</name>
<keyword evidence="3" id="KW-1185">Reference proteome</keyword>
<dbReference type="PRINTS" id="PR00081">
    <property type="entry name" value="GDHRDH"/>
</dbReference>
<sequence length="263" mass="26582">MTTRILQGRTAFVTGGSRGIGAAVARALGEHGADVAVNYHSNAAAAEAVTAHVIAHGGKAVAVQGDAGDAGQVERMTEQARAALGDINVLVCNVIGDTRALGALFRATGSVVDSLDRVRGVREVTTTALDAALLACHFVVPQMRRRGGGSIVFIGASGTHSSTPGLAEVSVAKSAQDALARSLAVELAPDGIRVNTVAPGLVPTDANAGPHQEQMIQRVEGATPAGTVTTVDEVADTVVALASDLGRRVTGVFVPLDGGRTLT</sequence>
<dbReference type="PANTHER" id="PTHR42879:SF2">
    <property type="entry name" value="3-OXOACYL-[ACYL-CARRIER-PROTEIN] REDUCTASE FABG"/>
    <property type="match status" value="1"/>
</dbReference>
<comment type="similarity">
    <text evidence="1">Belongs to the short-chain dehydrogenases/reductases (SDR) family.</text>
</comment>
<proteinExistence type="inferred from homology"/>
<reference evidence="2 3" key="1">
    <citation type="submission" date="2016-10" db="EMBL/GenBank/DDBJ databases">
        <authorList>
            <person name="de Groot N.N."/>
        </authorList>
    </citation>
    <scope>NUCLEOTIDE SEQUENCE [LARGE SCALE GENOMIC DNA]</scope>
    <source>
        <strain evidence="2 3">DSM 44993</strain>
    </source>
</reference>
<accession>A0A1H8Y2P1</accession>
<dbReference type="InterPro" id="IPR050259">
    <property type="entry name" value="SDR"/>
</dbReference>
<dbReference type="Gene3D" id="3.40.50.720">
    <property type="entry name" value="NAD(P)-binding Rossmann-like Domain"/>
    <property type="match status" value="1"/>
</dbReference>